<keyword evidence="2" id="KW-0378">Hydrolase</keyword>
<evidence type="ECO:0000256" key="3">
    <source>
        <dbReference type="PROSITE-ProRule" id="PRU10038"/>
    </source>
</evidence>
<dbReference type="RefSeq" id="XP_058348968.1">
    <property type="nucleotide sequence ID" value="XM_058480445.1"/>
</dbReference>
<evidence type="ECO:0000259" key="5">
    <source>
        <dbReference type="Pfam" id="PF20434"/>
    </source>
</evidence>
<dbReference type="PROSITE" id="PS00122">
    <property type="entry name" value="CARBOXYLESTERASE_B_1"/>
    <property type="match status" value="1"/>
</dbReference>
<keyword evidence="4" id="KW-1133">Transmembrane helix</keyword>
<dbReference type="SUPFAM" id="SSF53474">
    <property type="entry name" value="alpha/beta-Hydrolases"/>
    <property type="match status" value="1"/>
</dbReference>
<dbReference type="InterPro" id="IPR050300">
    <property type="entry name" value="GDXG_lipolytic_enzyme"/>
</dbReference>
<dbReference type="PANTHER" id="PTHR48081">
    <property type="entry name" value="AB HYDROLASE SUPERFAMILY PROTEIN C4A8.06C"/>
    <property type="match status" value="1"/>
</dbReference>
<comment type="caution">
    <text evidence="6">The sequence shown here is derived from an EMBL/GenBank/DDBJ whole genome shotgun (WGS) entry which is preliminary data.</text>
</comment>
<dbReference type="GeneID" id="83207756"/>
<reference evidence="6 7" key="1">
    <citation type="submission" date="2023-03" db="EMBL/GenBank/DDBJ databases">
        <title>Genome sequence of Lichtheimia ornata CBS 291.66.</title>
        <authorList>
            <person name="Mohabir J.T."/>
            <person name="Shea T.P."/>
            <person name="Kurbessoian T."/>
            <person name="Berby B."/>
            <person name="Fontaine J."/>
            <person name="Livny J."/>
            <person name="Gnirke A."/>
            <person name="Stajich J.E."/>
            <person name="Cuomo C.A."/>
        </authorList>
    </citation>
    <scope>NUCLEOTIDE SEQUENCE [LARGE SCALE GENOMIC DNA]</scope>
    <source>
        <strain evidence="6">CBS 291.66</strain>
    </source>
</reference>
<dbReference type="PROSITE" id="PS01174">
    <property type="entry name" value="LIPASE_GDXG_SER"/>
    <property type="match status" value="1"/>
</dbReference>
<feature type="active site" evidence="3">
    <location>
        <position position="276"/>
    </location>
</feature>
<dbReference type="Proteomes" id="UP001234581">
    <property type="component" value="Unassembled WGS sequence"/>
</dbReference>
<evidence type="ECO:0000256" key="2">
    <source>
        <dbReference type="ARBA" id="ARBA00022801"/>
    </source>
</evidence>
<proteinExistence type="inferred from homology"/>
<dbReference type="EMBL" id="JARTCD010000001">
    <property type="protein sequence ID" value="KAJ8664056.1"/>
    <property type="molecule type" value="Genomic_DNA"/>
</dbReference>
<dbReference type="InterPro" id="IPR029058">
    <property type="entry name" value="AB_hydrolase_fold"/>
</dbReference>
<evidence type="ECO:0000256" key="4">
    <source>
        <dbReference type="SAM" id="Phobius"/>
    </source>
</evidence>
<feature type="transmembrane region" description="Helical" evidence="4">
    <location>
        <begin position="41"/>
        <end position="61"/>
    </location>
</feature>
<keyword evidence="7" id="KW-1185">Reference proteome</keyword>
<evidence type="ECO:0000313" key="7">
    <source>
        <dbReference type="Proteomes" id="UP001234581"/>
    </source>
</evidence>
<accession>A0AAD7Y5D6</accession>
<dbReference type="PANTHER" id="PTHR48081:SF33">
    <property type="entry name" value="KYNURENINE FORMAMIDASE"/>
    <property type="match status" value="1"/>
</dbReference>
<dbReference type="InterPro" id="IPR019826">
    <property type="entry name" value="Carboxylesterase_B_AS"/>
</dbReference>
<feature type="transmembrane region" description="Helical" evidence="4">
    <location>
        <begin position="81"/>
        <end position="101"/>
    </location>
</feature>
<gene>
    <name evidence="6" type="ORF">O0I10_000334</name>
</gene>
<evidence type="ECO:0000313" key="6">
    <source>
        <dbReference type="EMBL" id="KAJ8664056.1"/>
    </source>
</evidence>
<dbReference type="Gene3D" id="3.40.50.1820">
    <property type="entry name" value="alpha/beta hydrolase"/>
    <property type="match status" value="1"/>
</dbReference>
<comment type="similarity">
    <text evidence="1">Belongs to the 'GDXG' lipolytic enzyme family.</text>
</comment>
<name>A0AAD7Y5D6_9FUNG</name>
<keyword evidence="4" id="KW-0812">Transmembrane</keyword>
<feature type="transmembrane region" description="Helical" evidence="4">
    <location>
        <begin position="6"/>
        <end position="29"/>
    </location>
</feature>
<dbReference type="InterPro" id="IPR033140">
    <property type="entry name" value="Lipase_GDXG_put_SER_AS"/>
</dbReference>
<dbReference type="Pfam" id="PF20434">
    <property type="entry name" value="BD-FAE"/>
    <property type="match status" value="1"/>
</dbReference>
<protein>
    <recommendedName>
        <fullName evidence="5">BD-FAE-like domain-containing protein</fullName>
    </recommendedName>
</protein>
<sequence length="436" mass="48532">MFALIAAFAATSYVMTVVLMAIATLAALSKPFSEEIAFVRNIRIILDILASLVAEIPLHLLVVKLLKIKVASFFGAFNYTVAWLAYFIDVACIAGLVLLFIESMREQEVVEEAIKDLTGGEPADPVESILSVPYIKRVFNFFWSPEDVILHPNITYATNEESAEAIASTNDYDQPRRMALDIFKWSKAPANAGLRPVVVHIHGGAWTMGDKDCFYPYQKMLIEEDNWIVVNISYRLAPKNPYPIHLIDIKRSLRWIKRTIRMFGGDPDFIVLSGDSAGGHLASMAAITANDPQYQPGFEDVDTSVKGVISINGSLDLLNDPAYADWFSTKVAMKAKVDVDLLRAHSPAEAVLKCKDNGVMVPHLLISGERDCIVDVSQSERFKSAYDEAAGEKNSQCTLLKLPGAHHICHMSWSPRAFYLSRMVQVWCKHIYAKGK</sequence>
<feature type="domain" description="BD-FAE-like" evidence="5">
    <location>
        <begin position="191"/>
        <end position="384"/>
    </location>
</feature>
<dbReference type="AlphaFoldDB" id="A0AAD7Y5D6"/>
<organism evidence="6 7">
    <name type="scientific">Lichtheimia ornata</name>
    <dbReference type="NCBI Taxonomy" id="688661"/>
    <lineage>
        <taxon>Eukaryota</taxon>
        <taxon>Fungi</taxon>
        <taxon>Fungi incertae sedis</taxon>
        <taxon>Mucoromycota</taxon>
        <taxon>Mucoromycotina</taxon>
        <taxon>Mucoromycetes</taxon>
        <taxon>Mucorales</taxon>
        <taxon>Lichtheimiaceae</taxon>
        <taxon>Lichtheimia</taxon>
    </lineage>
</organism>
<keyword evidence="4" id="KW-0472">Membrane</keyword>
<dbReference type="GO" id="GO:0016787">
    <property type="term" value="F:hydrolase activity"/>
    <property type="evidence" value="ECO:0007669"/>
    <property type="project" value="UniProtKB-KW"/>
</dbReference>
<dbReference type="InterPro" id="IPR049492">
    <property type="entry name" value="BD-FAE-like_dom"/>
</dbReference>
<evidence type="ECO:0000256" key="1">
    <source>
        <dbReference type="ARBA" id="ARBA00010515"/>
    </source>
</evidence>